<evidence type="ECO:0000313" key="11">
    <source>
        <dbReference type="RefSeq" id="XP_015875609.2"/>
    </source>
</evidence>
<evidence type="ECO:0000256" key="3">
    <source>
        <dbReference type="ARBA" id="ARBA00022777"/>
    </source>
</evidence>
<dbReference type="RefSeq" id="XP_015875609.2">
    <property type="nucleotide sequence ID" value="XM_016020123.4"/>
</dbReference>
<dbReference type="InterPro" id="IPR017441">
    <property type="entry name" value="Protein_kinase_ATP_BS"/>
</dbReference>
<dbReference type="GeneID" id="107412361"/>
<dbReference type="PROSITE" id="PS00107">
    <property type="entry name" value="PROTEIN_KINASE_ATP"/>
    <property type="match status" value="1"/>
</dbReference>
<dbReference type="Pfam" id="PF23446">
    <property type="entry name" value="LysM1_NFP_LYK"/>
    <property type="match status" value="1"/>
</dbReference>
<accession>A0A6P3ZKJ1</accession>
<dbReference type="Gene3D" id="1.10.510.10">
    <property type="entry name" value="Transferase(Phosphotransferase) domain 1"/>
    <property type="match status" value="1"/>
</dbReference>
<dbReference type="SUPFAM" id="SSF56112">
    <property type="entry name" value="Protein kinase-like (PK-like)"/>
    <property type="match status" value="1"/>
</dbReference>
<evidence type="ECO:0000256" key="7">
    <source>
        <dbReference type="SAM" id="SignalP"/>
    </source>
</evidence>
<dbReference type="KEGG" id="zju:107412361"/>
<dbReference type="PANTHER" id="PTHR45927">
    <property type="entry name" value="LYSM-DOMAIN RECEPTOR-LIKE KINASE-RELATED"/>
    <property type="match status" value="1"/>
</dbReference>
<protein>
    <submittedName>
        <fullName evidence="11">Wall-associated receptor kinase-like 22</fullName>
    </submittedName>
</protein>
<evidence type="ECO:0000259" key="9">
    <source>
        <dbReference type="PROSITE" id="PS51782"/>
    </source>
</evidence>
<dbReference type="Pfam" id="PF23472">
    <property type="entry name" value="LysM2_CERK1_LYK3_4_5"/>
    <property type="match status" value="1"/>
</dbReference>
<name>A0A6P3ZKJ1_ZIZJJ</name>
<dbReference type="Proteomes" id="UP001652623">
    <property type="component" value="Chromosome 10"/>
</dbReference>
<evidence type="ECO:0000256" key="6">
    <source>
        <dbReference type="SAM" id="Phobius"/>
    </source>
</evidence>
<evidence type="ECO:0000256" key="1">
    <source>
        <dbReference type="ARBA" id="ARBA00022679"/>
    </source>
</evidence>
<keyword evidence="6" id="KW-0472">Membrane</keyword>
<feature type="transmembrane region" description="Helical" evidence="6">
    <location>
        <begin position="280"/>
        <end position="303"/>
    </location>
</feature>
<feature type="chain" id="PRO_5045670595" evidence="7">
    <location>
        <begin position="32"/>
        <end position="676"/>
    </location>
</feature>
<feature type="signal peptide" evidence="7">
    <location>
        <begin position="1"/>
        <end position="31"/>
    </location>
</feature>
<dbReference type="PROSITE" id="PS50011">
    <property type="entry name" value="PROTEIN_KINASE_DOM"/>
    <property type="match status" value="1"/>
</dbReference>
<dbReference type="Pfam" id="PF23473">
    <property type="entry name" value="LysM3_LYK4_5"/>
    <property type="match status" value="1"/>
</dbReference>
<feature type="domain" description="Protein kinase" evidence="8">
    <location>
        <begin position="355"/>
        <end position="627"/>
    </location>
</feature>
<dbReference type="Gene3D" id="3.30.200.20">
    <property type="entry name" value="Phosphorylase Kinase, domain 1"/>
    <property type="match status" value="1"/>
</dbReference>
<dbReference type="InParanoid" id="A0A6P3ZKJ1"/>
<feature type="binding site" evidence="5">
    <location>
        <position position="383"/>
    </location>
    <ligand>
        <name>ATP</name>
        <dbReference type="ChEBI" id="CHEBI:30616"/>
    </ligand>
</feature>
<dbReference type="InterPro" id="IPR056561">
    <property type="entry name" value="NFP_LYK_LysM1"/>
</dbReference>
<keyword evidence="1" id="KW-0808">Transferase</keyword>
<dbReference type="SMART" id="SM00220">
    <property type="entry name" value="S_TKc"/>
    <property type="match status" value="1"/>
</dbReference>
<dbReference type="InterPro" id="IPR000719">
    <property type="entry name" value="Prot_kinase_dom"/>
</dbReference>
<evidence type="ECO:0000256" key="5">
    <source>
        <dbReference type="PROSITE-ProRule" id="PRU10141"/>
    </source>
</evidence>
<dbReference type="InterPro" id="IPR052611">
    <property type="entry name" value="Plant_RLK_LysM"/>
</dbReference>
<keyword evidence="10" id="KW-1185">Reference proteome</keyword>
<dbReference type="Pfam" id="PF00069">
    <property type="entry name" value="Pkinase"/>
    <property type="match status" value="1"/>
</dbReference>
<keyword evidence="6" id="KW-1133">Transmembrane helix</keyword>
<dbReference type="InterPro" id="IPR056563">
    <property type="entry name" value="LysM3_LYK4_5"/>
</dbReference>
<dbReference type="GO" id="GO:0005886">
    <property type="term" value="C:plasma membrane"/>
    <property type="evidence" value="ECO:0007669"/>
    <property type="project" value="UniProtKB-ARBA"/>
</dbReference>
<keyword evidence="7" id="KW-0732">Signal</keyword>
<feature type="domain" description="LysM" evidence="9">
    <location>
        <begin position="195"/>
        <end position="241"/>
    </location>
</feature>
<dbReference type="AlphaFoldDB" id="A0A6P3ZKJ1"/>
<dbReference type="PROSITE" id="PS51782">
    <property type="entry name" value="LYSM"/>
    <property type="match status" value="1"/>
</dbReference>
<dbReference type="InterPro" id="IPR008271">
    <property type="entry name" value="Ser/Thr_kinase_AS"/>
</dbReference>
<dbReference type="CDD" id="cd14066">
    <property type="entry name" value="STKc_IRAK"/>
    <property type="match status" value="1"/>
</dbReference>
<reference evidence="11" key="1">
    <citation type="submission" date="2025-08" db="UniProtKB">
        <authorList>
            <consortium name="RefSeq"/>
        </authorList>
    </citation>
    <scope>IDENTIFICATION</scope>
    <source>
        <tissue evidence="11">Seedling</tissue>
    </source>
</reference>
<dbReference type="PROSITE" id="PS00108">
    <property type="entry name" value="PROTEIN_KINASE_ST"/>
    <property type="match status" value="1"/>
</dbReference>
<keyword evidence="2 5" id="KW-0547">Nucleotide-binding</keyword>
<keyword evidence="6" id="KW-0812">Transmembrane</keyword>
<dbReference type="InterPro" id="IPR011009">
    <property type="entry name" value="Kinase-like_dom_sf"/>
</dbReference>
<keyword evidence="3" id="KW-0418">Kinase</keyword>
<organism evidence="10 11">
    <name type="scientific">Ziziphus jujuba</name>
    <name type="common">Chinese jujube</name>
    <name type="synonym">Ziziphus sativa</name>
    <dbReference type="NCBI Taxonomy" id="326968"/>
    <lineage>
        <taxon>Eukaryota</taxon>
        <taxon>Viridiplantae</taxon>
        <taxon>Streptophyta</taxon>
        <taxon>Embryophyta</taxon>
        <taxon>Tracheophyta</taxon>
        <taxon>Spermatophyta</taxon>
        <taxon>Magnoliopsida</taxon>
        <taxon>eudicotyledons</taxon>
        <taxon>Gunneridae</taxon>
        <taxon>Pentapetalae</taxon>
        <taxon>rosids</taxon>
        <taxon>fabids</taxon>
        <taxon>Rosales</taxon>
        <taxon>Rhamnaceae</taxon>
        <taxon>Paliureae</taxon>
        <taxon>Ziziphus</taxon>
    </lineage>
</organism>
<sequence length="676" mass="75548">MGLKIMNLFSSFKYILHVLLYLSLFHHSSFCQQEYISNETFFNCDDNAATSKGYLCGIGHINSCMSFVSFRSRTPYDTAITIGHLFGSEASEIASLNHMSSLTDKIPMEKLILVPVSCTCSGNIFQHFTPFTVKSSETYFGTANKTYQGLTTCQALIDQNYYDPDDIPVGSELMVPVRCACPTEKQTANGVSSLLTYTIYKDDVKGVTSIGEKFGVNQQSILEANMLSQNSTIYLFTPILVPLKGESCSIYPELFFCKCPNSYLPDGNCRANDKSFPVKLVASLGVGIGIVFLCLFLLGYKFYKWLNTRQIKIRKKALFKQNGGFLLQEKLAYDGSSQKAKIFTAEELQRATDSYNQSRFIGQGGYGRVYKGMLPDGSIVAVKMSKAIDRNQIDQFINEIVILSQINHRNIVKLLGFCLETEAPLLVYEFISNGTLSEHICKKDPESSLSWENRLRIACDVARALAYMHSAASIPIFHRDIKSSNILLDDKYNAKVSDFGTSRSVPDDKTHLTTAVQGTLGYMDPEYLQSSQFTDKSDVYSFGVTLIELLTGKTPYSYAKDEGNNLVASFISLTKENQHFQLLDPQVARDATKEDIQAIAELAVRCLKLNGRKRPTMKQVSVELEVLCKSQRCLQIEHEPELLKDKALNMHATFDAIDESMEQSISFSLVMESGSV</sequence>
<proteinExistence type="predicted"/>
<evidence type="ECO:0000256" key="2">
    <source>
        <dbReference type="ARBA" id="ARBA00022741"/>
    </source>
</evidence>
<gene>
    <name evidence="11" type="primary">LOC107412361</name>
</gene>
<dbReference type="InterPro" id="IPR018392">
    <property type="entry name" value="LysM"/>
</dbReference>
<dbReference type="GO" id="GO:0005524">
    <property type="term" value="F:ATP binding"/>
    <property type="evidence" value="ECO:0007669"/>
    <property type="project" value="UniProtKB-UniRule"/>
</dbReference>
<dbReference type="GO" id="GO:0004674">
    <property type="term" value="F:protein serine/threonine kinase activity"/>
    <property type="evidence" value="ECO:0007669"/>
    <property type="project" value="UniProtKB-KW"/>
</dbReference>
<keyword evidence="4 5" id="KW-0067">ATP-binding</keyword>
<evidence type="ECO:0000259" key="8">
    <source>
        <dbReference type="PROSITE" id="PS50011"/>
    </source>
</evidence>
<evidence type="ECO:0000256" key="4">
    <source>
        <dbReference type="ARBA" id="ARBA00022840"/>
    </source>
</evidence>
<dbReference type="PANTHER" id="PTHR45927:SF6">
    <property type="entry name" value="PROTEIN LYK5"/>
    <property type="match status" value="1"/>
</dbReference>
<dbReference type="InterPro" id="IPR056562">
    <property type="entry name" value="LysM2_CERK1_LYK3_4_5"/>
</dbReference>
<evidence type="ECO:0000313" key="10">
    <source>
        <dbReference type="Proteomes" id="UP001652623"/>
    </source>
</evidence>